<dbReference type="EMBL" id="JAUHHV010000009">
    <property type="protein sequence ID" value="KAK1412467.1"/>
    <property type="molecule type" value="Genomic_DNA"/>
</dbReference>
<feature type="compositionally biased region" description="Low complexity" evidence="1">
    <location>
        <begin position="284"/>
        <end position="311"/>
    </location>
</feature>
<accession>A0AAD8K1A6</accession>
<feature type="compositionally biased region" description="Polar residues" evidence="1">
    <location>
        <begin position="373"/>
        <end position="386"/>
    </location>
</feature>
<gene>
    <name evidence="2" type="ORF">QVD17_33746</name>
</gene>
<dbReference type="PANTHER" id="PTHR31949">
    <property type="entry name" value="GASTRIC MUCIN-LIKE PROTEIN"/>
    <property type="match status" value="1"/>
</dbReference>
<dbReference type="GO" id="GO:0055028">
    <property type="term" value="C:cortical microtubule"/>
    <property type="evidence" value="ECO:0007669"/>
    <property type="project" value="TreeGrafter"/>
</dbReference>
<dbReference type="Proteomes" id="UP001229421">
    <property type="component" value="Unassembled WGS sequence"/>
</dbReference>
<feature type="compositionally biased region" description="Low complexity" evidence="1">
    <location>
        <begin position="50"/>
        <end position="61"/>
    </location>
</feature>
<dbReference type="GO" id="GO:0043622">
    <property type="term" value="P:cortical microtubule organization"/>
    <property type="evidence" value="ECO:0007669"/>
    <property type="project" value="TreeGrafter"/>
</dbReference>
<dbReference type="PANTHER" id="PTHR31949:SF35">
    <property type="match status" value="1"/>
</dbReference>
<sequence length="598" mass="63946">MMMNRSSSNNSLIGAGGRNHSHNNNNHNNNHIHSAMTNGVLSHRRGMLLNRSNSGENSNSNMDLFSRNRNSLPASSSDESDLQARLARLSVGSAKPAKNILDDLLSSNEGGKNDYDWLLTPPGTPLFPSLDAKESQPKPVTARSRSSVRSSSISKTSRLSVSQSESSHPSTRPTRSSSVTRPSVSTTQYTNYSNRNTNILNTSSASVSSYIRPSTPTRSSTSARTSTPSATRTTPSRGSTPSRTRPSPSITSNDRTRPSQTTRPSTPSSSSRPQTPGSLNSPMVRPVSRSSTPTRRTLTPSLSQSSTSSVSGGRGLSSNARTGGSGSRPSSPSPRVRPPPQPINLPDFSHETPPNLRTTLPDRPLSAGRSRPSGPSTVKGSLESSNTGGGITRRHSSPIVTRGRVVDPTGRSRAHGNGHVVENVEPRRTSHLPESLTRKPVKSVNSENGTGFGRNISKKSLDMAIKHMDIRNGSARALSGSTLFPQSIRSTSTRTQSARTSSAPGSIDGLTNNGLGSENGNSSNGYLWNRGQPIEDQSPHSSKLSSEVDIYESSRYDAILLKEDLKNTSWLHSADDKIDEGPLFDNGFESLPEPFGPL</sequence>
<feature type="compositionally biased region" description="Low complexity" evidence="1">
    <location>
        <begin position="208"/>
        <end position="276"/>
    </location>
</feature>
<feature type="region of interest" description="Disordered" evidence="1">
    <location>
        <begin position="126"/>
        <end position="455"/>
    </location>
</feature>
<reference evidence="2" key="1">
    <citation type="journal article" date="2023" name="bioRxiv">
        <title>Improved chromosome-level genome assembly for marigold (Tagetes erecta).</title>
        <authorList>
            <person name="Jiang F."/>
            <person name="Yuan L."/>
            <person name="Wang S."/>
            <person name="Wang H."/>
            <person name="Xu D."/>
            <person name="Wang A."/>
            <person name="Fan W."/>
        </authorList>
    </citation>
    <scope>NUCLEOTIDE SEQUENCE</scope>
    <source>
        <strain evidence="2">WSJ</strain>
        <tissue evidence="2">Leaf</tissue>
    </source>
</reference>
<organism evidence="2 3">
    <name type="scientific">Tagetes erecta</name>
    <name type="common">African marigold</name>
    <dbReference type="NCBI Taxonomy" id="13708"/>
    <lineage>
        <taxon>Eukaryota</taxon>
        <taxon>Viridiplantae</taxon>
        <taxon>Streptophyta</taxon>
        <taxon>Embryophyta</taxon>
        <taxon>Tracheophyta</taxon>
        <taxon>Spermatophyta</taxon>
        <taxon>Magnoliopsida</taxon>
        <taxon>eudicotyledons</taxon>
        <taxon>Gunneridae</taxon>
        <taxon>Pentapetalae</taxon>
        <taxon>asterids</taxon>
        <taxon>campanulids</taxon>
        <taxon>Asterales</taxon>
        <taxon>Asteraceae</taxon>
        <taxon>Asteroideae</taxon>
        <taxon>Heliantheae alliance</taxon>
        <taxon>Tageteae</taxon>
        <taxon>Tagetes</taxon>
    </lineage>
</organism>
<name>A0AAD8K1A6_TARER</name>
<feature type="compositionally biased region" description="Low complexity" evidence="1">
    <location>
        <begin position="1"/>
        <end position="11"/>
    </location>
</feature>
<evidence type="ECO:0000256" key="1">
    <source>
        <dbReference type="SAM" id="MobiDB-lite"/>
    </source>
</evidence>
<feature type="region of interest" description="Disordered" evidence="1">
    <location>
        <begin position="49"/>
        <end position="79"/>
    </location>
</feature>
<keyword evidence="3" id="KW-1185">Reference proteome</keyword>
<feature type="region of interest" description="Disordered" evidence="1">
    <location>
        <begin position="1"/>
        <end position="33"/>
    </location>
</feature>
<dbReference type="AlphaFoldDB" id="A0AAD8K1A6"/>
<feature type="compositionally biased region" description="Polar residues" evidence="1">
    <location>
        <begin position="67"/>
        <end position="77"/>
    </location>
</feature>
<feature type="compositionally biased region" description="Polar residues" evidence="1">
    <location>
        <begin position="188"/>
        <end position="207"/>
    </location>
</feature>
<feature type="region of interest" description="Disordered" evidence="1">
    <location>
        <begin position="487"/>
        <end position="547"/>
    </location>
</feature>
<feature type="compositionally biased region" description="Low complexity" evidence="1">
    <location>
        <begin position="22"/>
        <end position="33"/>
    </location>
</feature>
<feature type="compositionally biased region" description="Low complexity" evidence="1">
    <location>
        <begin position="487"/>
        <end position="527"/>
    </location>
</feature>
<feature type="compositionally biased region" description="Pro residues" evidence="1">
    <location>
        <begin position="331"/>
        <end position="343"/>
    </location>
</feature>
<feature type="compositionally biased region" description="Low complexity" evidence="1">
    <location>
        <begin position="143"/>
        <end position="187"/>
    </location>
</feature>
<comment type="caution">
    <text evidence="2">The sequence shown here is derived from an EMBL/GenBank/DDBJ whole genome shotgun (WGS) entry which is preliminary data.</text>
</comment>
<evidence type="ECO:0000313" key="2">
    <source>
        <dbReference type="EMBL" id="KAK1412467.1"/>
    </source>
</evidence>
<protein>
    <submittedName>
        <fullName evidence="2">Uncharacterized protein</fullName>
    </submittedName>
</protein>
<proteinExistence type="predicted"/>
<evidence type="ECO:0000313" key="3">
    <source>
        <dbReference type="Proteomes" id="UP001229421"/>
    </source>
</evidence>